<keyword evidence="2 9" id="KW-0479">Metal-binding</keyword>
<dbReference type="GO" id="GO:0004598">
    <property type="term" value="F:peptidylamidoglycolate lyase activity"/>
    <property type="evidence" value="ECO:0007669"/>
    <property type="project" value="UniProtKB-EC"/>
</dbReference>
<evidence type="ECO:0000313" key="13">
    <source>
        <dbReference type="WBParaSite" id="nRc.2.0.1.t19888-RA"/>
    </source>
</evidence>
<dbReference type="GO" id="GO:0005576">
    <property type="term" value="C:extracellular region"/>
    <property type="evidence" value="ECO:0007669"/>
    <property type="project" value="TreeGrafter"/>
</dbReference>
<dbReference type="Pfam" id="PF01436">
    <property type="entry name" value="NHL"/>
    <property type="match status" value="2"/>
</dbReference>
<dbReference type="GO" id="GO:0046872">
    <property type="term" value="F:metal ion binding"/>
    <property type="evidence" value="ECO:0007669"/>
    <property type="project" value="UniProtKB-KW"/>
</dbReference>
<comment type="cofactor">
    <cofactor evidence="9">
        <name>Zn(2+)</name>
        <dbReference type="ChEBI" id="CHEBI:29105"/>
    </cofactor>
    <text evidence="9">Binds one Zn(2+) ion per subunit.</text>
</comment>
<dbReference type="PANTHER" id="PTHR10680:SF36">
    <property type="entry name" value="PEPTIDYL-ALPHA-HYDROXYGLYCINE ALPHA-AMIDATING LYASE 1"/>
    <property type="match status" value="1"/>
</dbReference>
<dbReference type="PRINTS" id="PR00790">
    <property type="entry name" value="PAMONOXGNASE"/>
</dbReference>
<evidence type="ECO:0000256" key="4">
    <source>
        <dbReference type="ARBA" id="ARBA00022737"/>
    </source>
</evidence>
<dbReference type="PROSITE" id="PS51125">
    <property type="entry name" value="NHL"/>
    <property type="match status" value="2"/>
</dbReference>
<evidence type="ECO:0000256" key="5">
    <source>
        <dbReference type="ARBA" id="ARBA00023157"/>
    </source>
</evidence>
<dbReference type="PANTHER" id="PTHR10680">
    <property type="entry name" value="PEPTIDYL-GLYCINE ALPHA-AMIDATING MONOOXYGENASE"/>
    <property type="match status" value="1"/>
</dbReference>
<keyword evidence="9" id="KW-0106">Calcium</keyword>
<feature type="binding site" evidence="9">
    <location>
        <position position="235"/>
    </location>
    <ligand>
        <name>Zn(2+)</name>
        <dbReference type="ChEBI" id="CHEBI:29105"/>
        <note>catalytic</note>
    </ligand>
</feature>
<evidence type="ECO:0000256" key="11">
    <source>
        <dbReference type="PROSITE-ProRule" id="PRU00504"/>
    </source>
</evidence>
<dbReference type="InterPro" id="IPR011042">
    <property type="entry name" value="6-blade_b-propeller_TolB-like"/>
</dbReference>
<keyword evidence="12" id="KW-1185">Reference proteome</keyword>
<keyword evidence="4" id="KW-0677">Repeat</keyword>
<evidence type="ECO:0000256" key="3">
    <source>
        <dbReference type="ARBA" id="ARBA00022729"/>
    </source>
</evidence>
<organism evidence="12 13">
    <name type="scientific">Romanomermis culicivorax</name>
    <name type="common">Nematode worm</name>
    <dbReference type="NCBI Taxonomy" id="13658"/>
    <lineage>
        <taxon>Eukaryota</taxon>
        <taxon>Metazoa</taxon>
        <taxon>Ecdysozoa</taxon>
        <taxon>Nematoda</taxon>
        <taxon>Enoplea</taxon>
        <taxon>Dorylaimia</taxon>
        <taxon>Mermithida</taxon>
        <taxon>Mermithoidea</taxon>
        <taxon>Mermithidae</taxon>
        <taxon>Romanomermis</taxon>
    </lineage>
</organism>
<evidence type="ECO:0000256" key="8">
    <source>
        <dbReference type="PIRSR" id="PIRSR600720-1"/>
    </source>
</evidence>
<dbReference type="Gene3D" id="2.120.10.30">
    <property type="entry name" value="TolB, C-terminal domain"/>
    <property type="match status" value="1"/>
</dbReference>
<dbReference type="GO" id="GO:0016020">
    <property type="term" value="C:membrane"/>
    <property type="evidence" value="ECO:0007669"/>
    <property type="project" value="InterPro"/>
</dbReference>
<feature type="binding site" evidence="8">
    <location>
        <position position="155"/>
    </location>
    <ligand>
        <name>a protein</name>
        <dbReference type="ChEBI" id="CHEBI:16541"/>
    </ligand>
    <ligandPart>
        <name>C-terminal Xaa-(2S)-2-hydroxyglycine residue</name>
        <dbReference type="ChEBI" id="CHEBI:142768"/>
    </ligandPart>
</feature>
<feature type="repeat" description="NHL" evidence="11">
    <location>
        <begin position="132"/>
        <end position="166"/>
    </location>
</feature>
<dbReference type="InterPro" id="IPR001258">
    <property type="entry name" value="NHL_repeat"/>
</dbReference>
<feature type="disulfide bond" evidence="10">
    <location>
        <begin position="151"/>
        <end position="162"/>
    </location>
</feature>
<feature type="repeat" description="NHL" evidence="11">
    <location>
        <begin position="68"/>
        <end position="113"/>
    </location>
</feature>
<feature type="binding site" evidence="9">
    <location>
        <position position="139"/>
    </location>
    <ligand>
        <name>Zn(2+)</name>
        <dbReference type="ChEBI" id="CHEBI:29105"/>
        <note>catalytic</note>
    </ligand>
</feature>
<evidence type="ECO:0000256" key="9">
    <source>
        <dbReference type="PIRSR" id="PIRSR600720-2"/>
    </source>
</evidence>
<keyword evidence="6" id="KW-0325">Glycoprotein</keyword>
<proteinExistence type="predicted"/>
<keyword evidence="7" id="KW-0456">Lyase</keyword>
<keyword evidence="3" id="KW-0732">Signal</keyword>
<dbReference type="CDD" id="cd14958">
    <property type="entry name" value="NHL_PAL_like"/>
    <property type="match status" value="1"/>
</dbReference>
<evidence type="ECO:0000256" key="1">
    <source>
        <dbReference type="ARBA" id="ARBA00012343"/>
    </source>
</evidence>
<keyword evidence="9" id="KW-0862">Zinc</keyword>
<evidence type="ECO:0000256" key="2">
    <source>
        <dbReference type="ARBA" id="ARBA00022723"/>
    </source>
</evidence>
<evidence type="ECO:0000256" key="6">
    <source>
        <dbReference type="ARBA" id="ARBA00023180"/>
    </source>
</evidence>
<feature type="binding site" evidence="9">
    <location>
        <position position="44"/>
    </location>
    <ligand>
        <name>Zn(2+)</name>
        <dbReference type="ChEBI" id="CHEBI:29105"/>
        <note>catalytic</note>
    </ligand>
</feature>
<sequence length="260" mass="28732">SFDDKNQYRNKAAGPIQAHTHLILDSKSGRLLQKSGAKRYYMPHGLSLDRDDNVFKVKPGHEEPSLTLGRAFTPGNDKDKFCKPTDVAVSKINGDVFIADGYCNSRILRFSANGVYLSEFGKPTNGYYPAPPGTFQVPHSLTLIDDLNLLCVADRENERIQCFSAGLLPNNRNLPFGTFVRKAEKLGRVFAVDNINHFLIGVTNDGLTNSKRQLFTVDMETGDSDITEPGLMNPHDVAAAQDGTIFVAEIGPNRILRLHI</sequence>
<feature type="binding site" evidence="9">
    <location>
        <position position="236"/>
    </location>
    <ligand>
        <name>Ca(2+)</name>
        <dbReference type="ChEBI" id="CHEBI:29108"/>
        <note>structural</note>
    </ligand>
</feature>
<dbReference type="Proteomes" id="UP000887565">
    <property type="component" value="Unplaced"/>
</dbReference>
<feature type="binding site" evidence="9">
    <location>
        <position position="46"/>
    </location>
    <ligand>
        <name>Ca(2+)</name>
        <dbReference type="ChEBI" id="CHEBI:29108"/>
        <note>structural</note>
    </ligand>
</feature>
<dbReference type="SUPFAM" id="SSF101898">
    <property type="entry name" value="NHL repeat"/>
    <property type="match status" value="1"/>
</dbReference>
<accession>A0A915J1W9</accession>
<dbReference type="AlphaFoldDB" id="A0A915J1W9"/>
<dbReference type="WBParaSite" id="nRc.2.0.1.t19888-RA">
    <property type="protein sequence ID" value="nRc.2.0.1.t19888-RA"/>
    <property type="gene ID" value="nRc.2.0.1.g19888"/>
</dbReference>
<reference evidence="13" key="1">
    <citation type="submission" date="2022-11" db="UniProtKB">
        <authorList>
            <consortium name="WormBaseParasite"/>
        </authorList>
    </citation>
    <scope>IDENTIFICATION</scope>
</reference>
<keyword evidence="5 10" id="KW-1015">Disulfide bond</keyword>
<dbReference type="OMA" id="NWPTDQH"/>
<dbReference type="GO" id="GO:0006518">
    <property type="term" value="P:peptide metabolic process"/>
    <property type="evidence" value="ECO:0007669"/>
    <property type="project" value="InterPro"/>
</dbReference>
<name>A0A915J1W9_ROMCU</name>
<evidence type="ECO:0000313" key="12">
    <source>
        <dbReference type="Proteomes" id="UP000887565"/>
    </source>
</evidence>
<protein>
    <recommendedName>
        <fullName evidence="1">peptidylamidoglycolate lyase</fullName>
        <ecNumber evidence="1">4.3.2.5</ecNumber>
    </recommendedName>
</protein>
<feature type="binding site" evidence="8">
    <location>
        <position position="102"/>
    </location>
    <ligand>
        <name>a protein</name>
        <dbReference type="ChEBI" id="CHEBI:16541"/>
    </ligand>
    <ligandPart>
        <name>C-terminal Xaa-(2S)-2-hydroxyglycine residue</name>
        <dbReference type="ChEBI" id="CHEBI:142768"/>
    </ligandPart>
</feature>
<dbReference type="EC" id="4.3.2.5" evidence="1"/>
<feature type="disulfide bond" evidence="10">
    <location>
        <begin position="82"/>
        <end position="103"/>
    </location>
</feature>
<dbReference type="InterPro" id="IPR000720">
    <property type="entry name" value="PHM/PAL"/>
</dbReference>
<evidence type="ECO:0000256" key="10">
    <source>
        <dbReference type="PIRSR" id="PIRSR600720-3"/>
    </source>
</evidence>
<evidence type="ECO:0000256" key="7">
    <source>
        <dbReference type="ARBA" id="ARBA00023239"/>
    </source>
</evidence>